<keyword evidence="4" id="KW-0762">Sugar transport</keyword>
<dbReference type="NCBIfam" id="NF040905">
    <property type="entry name" value="GguA"/>
    <property type="match status" value="1"/>
</dbReference>
<sequence length="512" mass="56145">MENIILEMRSITKTFPGVKALDSVNLKVRAGEIHALVGENGAGKSTLMKVLSGVYPHGSYQGDILFNDETVAFSGITDSEEKGIIIIHQELALVPLLSIAENLFLGNENVEGGVINWPKTYSRTQTLLAKVGLKESPSTLVGQLGVGKQQLVEIAKALAKDVKLLILDEPTSALQENDSAKLLDLLLEFKAQGISSILITHKLNEISRVADSITVIRDGASVSTLDCHAQNISEEDIIRDMVGRDMADRYPQRNNPAREGHLGKTMMEVSGWNVWHPDAIDRQMIHNIEFNVHAGEVVGIAGLMGSGRTELAMSLFGKSYGKNIQGEVRLRGEIADLSTVPKAIKSGLAYVTEDRKELGLILEETIQTNTTLANLNRVSSHGVIDENIERQVSEDYRKALNIRTPSVFQKVMNLSGGNQQKVVLSKWLYSQPDVLILDEPTRGIDVGAKFEIYNIINQLADDGKGVVMISSEMPELLGMCDRIYVMNEGRFVGELDKANASQEKIMSMIVKA</sequence>
<keyword evidence="12" id="KW-1185">Reference proteome</keyword>
<keyword evidence="5" id="KW-0677">Repeat</keyword>
<feature type="domain" description="ABC transporter" evidence="10">
    <location>
        <begin position="6"/>
        <end position="243"/>
    </location>
</feature>
<dbReference type="SUPFAM" id="SSF52540">
    <property type="entry name" value="P-loop containing nucleoside triphosphate hydrolases"/>
    <property type="match status" value="2"/>
</dbReference>
<dbReference type="InterPro" id="IPR017871">
    <property type="entry name" value="ABC_transporter-like_CS"/>
</dbReference>
<evidence type="ECO:0000313" key="12">
    <source>
        <dbReference type="Proteomes" id="UP000184517"/>
    </source>
</evidence>
<keyword evidence="9" id="KW-0472">Membrane</keyword>
<comment type="subcellular location">
    <subcellularLocation>
        <location evidence="1">Cell membrane</location>
        <topology evidence="1">Peripheral membrane protein</topology>
    </subcellularLocation>
</comment>
<dbReference type="SMART" id="SM00382">
    <property type="entry name" value="AAA"/>
    <property type="match status" value="2"/>
</dbReference>
<keyword evidence="3" id="KW-1003">Cell membrane</keyword>
<name>A0A1M5HDN0_9GAMM</name>
<evidence type="ECO:0000256" key="9">
    <source>
        <dbReference type="ARBA" id="ARBA00023136"/>
    </source>
</evidence>
<keyword evidence="7 11" id="KW-0067">ATP-binding</keyword>
<dbReference type="GO" id="GO:0016887">
    <property type="term" value="F:ATP hydrolysis activity"/>
    <property type="evidence" value="ECO:0007669"/>
    <property type="project" value="InterPro"/>
</dbReference>
<dbReference type="InterPro" id="IPR003439">
    <property type="entry name" value="ABC_transporter-like_ATP-bd"/>
</dbReference>
<dbReference type="FunFam" id="3.40.50.300:FF:000127">
    <property type="entry name" value="Ribose import ATP-binding protein RbsA"/>
    <property type="match status" value="1"/>
</dbReference>
<evidence type="ECO:0000256" key="7">
    <source>
        <dbReference type="ARBA" id="ARBA00022840"/>
    </source>
</evidence>
<dbReference type="InterPro" id="IPR053466">
    <property type="entry name" value="L-arabinose_ABC_transporter"/>
</dbReference>
<dbReference type="RefSeq" id="WP_072840816.1">
    <property type="nucleotide sequence ID" value="NZ_FQVF01000016.1"/>
</dbReference>
<proteinExistence type="predicted"/>
<dbReference type="Gene3D" id="3.40.50.300">
    <property type="entry name" value="P-loop containing nucleotide triphosphate hydrolases"/>
    <property type="match status" value="2"/>
</dbReference>
<dbReference type="GO" id="GO:0005886">
    <property type="term" value="C:plasma membrane"/>
    <property type="evidence" value="ECO:0007669"/>
    <property type="project" value="UniProtKB-SubCell"/>
</dbReference>
<keyword evidence="6" id="KW-0547">Nucleotide-binding</keyword>
<evidence type="ECO:0000313" key="11">
    <source>
        <dbReference type="EMBL" id="SHG14066.1"/>
    </source>
</evidence>
<keyword evidence="2" id="KW-0813">Transport</keyword>
<dbReference type="OrthoDB" id="9776369at2"/>
<evidence type="ECO:0000259" key="10">
    <source>
        <dbReference type="PROSITE" id="PS50893"/>
    </source>
</evidence>
<accession>A0A1M5HDN0</accession>
<dbReference type="PROSITE" id="PS00211">
    <property type="entry name" value="ABC_TRANSPORTER_1"/>
    <property type="match status" value="1"/>
</dbReference>
<evidence type="ECO:0000256" key="1">
    <source>
        <dbReference type="ARBA" id="ARBA00004202"/>
    </source>
</evidence>
<gene>
    <name evidence="11" type="ORF">SAMN02745753_03348</name>
</gene>
<dbReference type="InterPro" id="IPR003593">
    <property type="entry name" value="AAA+_ATPase"/>
</dbReference>
<dbReference type="InterPro" id="IPR027417">
    <property type="entry name" value="P-loop_NTPase"/>
</dbReference>
<dbReference type="InterPro" id="IPR050107">
    <property type="entry name" value="ABC_carbohydrate_import_ATPase"/>
</dbReference>
<keyword evidence="8" id="KW-1278">Translocase</keyword>
<dbReference type="PANTHER" id="PTHR43790">
    <property type="entry name" value="CARBOHYDRATE TRANSPORT ATP-BINDING PROTEIN MG119-RELATED"/>
    <property type="match status" value="1"/>
</dbReference>
<dbReference type="AlphaFoldDB" id="A0A1M5HDN0"/>
<evidence type="ECO:0000256" key="8">
    <source>
        <dbReference type="ARBA" id="ARBA00022967"/>
    </source>
</evidence>
<dbReference type="STRING" id="1122206.SAMN02745753_03348"/>
<dbReference type="CDD" id="cd03215">
    <property type="entry name" value="ABC_Carb_Monos_II"/>
    <property type="match status" value="1"/>
</dbReference>
<dbReference type="EMBL" id="FQVF01000016">
    <property type="protein sequence ID" value="SHG14066.1"/>
    <property type="molecule type" value="Genomic_DNA"/>
</dbReference>
<protein>
    <submittedName>
        <fullName evidence="11">Multiple monosaccharide ABC transporter ATP-binding protein</fullName>
    </submittedName>
</protein>
<organism evidence="11 12">
    <name type="scientific">Marinomonas polaris DSM 16579</name>
    <dbReference type="NCBI Taxonomy" id="1122206"/>
    <lineage>
        <taxon>Bacteria</taxon>
        <taxon>Pseudomonadati</taxon>
        <taxon>Pseudomonadota</taxon>
        <taxon>Gammaproteobacteria</taxon>
        <taxon>Oceanospirillales</taxon>
        <taxon>Oceanospirillaceae</taxon>
        <taxon>Marinomonas</taxon>
    </lineage>
</organism>
<reference evidence="12" key="1">
    <citation type="submission" date="2016-11" db="EMBL/GenBank/DDBJ databases">
        <authorList>
            <person name="Varghese N."/>
            <person name="Submissions S."/>
        </authorList>
    </citation>
    <scope>NUCLEOTIDE SEQUENCE [LARGE SCALE GENOMIC DNA]</scope>
    <source>
        <strain evidence="12">DSM 16579</strain>
    </source>
</reference>
<evidence type="ECO:0000256" key="2">
    <source>
        <dbReference type="ARBA" id="ARBA00022448"/>
    </source>
</evidence>
<dbReference type="Proteomes" id="UP000184517">
    <property type="component" value="Unassembled WGS sequence"/>
</dbReference>
<evidence type="ECO:0000256" key="4">
    <source>
        <dbReference type="ARBA" id="ARBA00022597"/>
    </source>
</evidence>
<dbReference type="CDD" id="cd03216">
    <property type="entry name" value="ABC_Carb_Monos_I"/>
    <property type="match status" value="1"/>
</dbReference>
<evidence type="ECO:0000256" key="6">
    <source>
        <dbReference type="ARBA" id="ARBA00022741"/>
    </source>
</evidence>
<dbReference type="PROSITE" id="PS50893">
    <property type="entry name" value="ABC_TRANSPORTER_2"/>
    <property type="match status" value="2"/>
</dbReference>
<dbReference type="Pfam" id="PF00005">
    <property type="entry name" value="ABC_tran"/>
    <property type="match status" value="2"/>
</dbReference>
<evidence type="ECO:0000256" key="3">
    <source>
        <dbReference type="ARBA" id="ARBA00022475"/>
    </source>
</evidence>
<dbReference type="GO" id="GO:0005524">
    <property type="term" value="F:ATP binding"/>
    <property type="evidence" value="ECO:0007669"/>
    <property type="project" value="UniProtKB-KW"/>
</dbReference>
<feature type="domain" description="ABC transporter" evidence="10">
    <location>
        <begin position="269"/>
        <end position="508"/>
    </location>
</feature>
<evidence type="ECO:0000256" key="5">
    <source>
        <dbReference type="ARBA" id="ARBA00022737"/>
    </source>
</evidence>
<dbReference type="PANTHER" id="PTHR43790:SF1">
    <property type="entry name" value="XYLOSE IMPORT ATP-BINDING PROTEIN XYLG"/>
    <property type="match status" value="1"/>
</dbReference>